<dbReference type="AlphaFoldDB" id="A0A3L7ZTP5"/>
<evidence type="ECO:0000313" key="4">
    <source>
        <dbReference type="Proteomes" id="UP000278164"/>
    </source>
</evidence>
<feature type="domain" description="Peptidase C14 caspase" evidence="1">
    <location>
        <begin position="45"/>
        <end position="288"/>
    </location>
</feature>
<reference evidence="2 4" key="1">
    <citation type="submission" date="2018-09" db="EMBL/GenBank/DDBJ databases">
        <title>Murine metabolic-syndrome-specific gut microbial biobank.</title>
        <authorList>
            <person name="Liu C."/>
        </authorList>
    </citation>
    <scope>NUCLEOTIDE SEQUENCE [LARGE SCALE GENOMIC DNA]</scope>
    <source>
        <strain evidence="2 4">8-P5</strain>
    </source>
</reference>
<dbReference type="Gene3D" id="3.40.50.1460">
    <property type="match status" value="1"/>
</dbReference>
<dbReference type="PANTHER" id="PTHR48104">
    <property type="entry name" value="METACASPASE-4"/>
    <property type="match status" value="1"/>
</dbReference>
<dbReference type="Proteomes" id="UP000278164">
    <property type="component" value="Unassembled WGS sequence"/>
</dbReference>
<evidence type="ECO:0000259" key="1">
    <source>
        <dbReference type="Pfam" id="PF00656"/>
    </source>
</evidence>
<proteinExistence type="predicted"/>
<dbReference type="RefSeq" id="WP_121734685.1">
    <property type="nucleotide sequence ID" value="NZ_CP054012.1"/>
</dbReference>
<protein>
    <submittedName>
        <fullName evidence="2">Caspase family protein</fullName>
    </submittedName>
</protein>
<evidence type="ECO:0000313" key="3">
    <source>
        <dbReference type="EMBL" id="TGY63921.1"/>
    </source>
</evidence>
<dbReference type="Proteomes" id="UP000310032">
    <property type="component" value="Unassembled WGS sequence"/>
</dbReference>
<dbReference type="Pfam" id="PF00656">
    <property type="entry name" value="Peptidase_C14"/>
    <property type="match status" value="1"/>
</dbReference>
<dbReference type="GO" id="GO:0005737">
    <property type="term" value="C:cytoplasm"/>
    <property type="evidence" value="ECO:0007669"/>
    <property type="project" value="TreeGrafter"/>
</dbReference>
<dbReference type="GO" id="GO:0004197">
    <property type="term" value="F:cysteine-type endopeptidase activity"/>
    <property type="evidence" value="ECO:0007669"/>
    <property type="project" value="InterPro"/>
</dbReference>
<gene>
    <name evidence="2" type="ORF">D7V78_01475</name>
    <name evidence="3" type="ORF">E5342_00795</name>
</gene>
<sequence length="292" mass="33235">MRIGRSVVLLGMGWWLVLSGMAQTRRVLGVMIAEYPPHSGWSSLHADNDWSLLRMSFLRQGFSDIRLCKDKEATYQGITTALRGLRESVNPGDTVWIHFSCHGQQMEDLDGDEPDGLDEALIPYDAQMYYEKGVYEGESHLRDDELHTYLTEIRKRLGGRGKLWVSLDACHSASATRGDEVEGRWIRGTNLIFSANLGFMPPDVPGNGYVDTPLEQKEDWASIIVLSACKSYQDNCECKVDGRWYGVLSYSIGKALDRLPDWAEDTDRFLREVDKRVRRMSPFQTPVFEITK</sequence>
<comment type="caution">
    <text evidence="2">The sequence shown here is derived from an EMBL/GenBank/DDBJ whole genome shotgun (WGS) entry which is preliminary data.</text>
</comment>
<organism evidence="2 4">
    <name type="scientific">Parabacteroides distasonis</name>
    <dbReference type="NCBI Taxonomy" id="823"/>
    <lineage>
        <taxon>Bacteria</taxon>
        <taxon>Pseudomonadati</taxon>
        <taxon>Bacteroidota</taxon>
        <taxon>Bacteroidia</taxon>
        <taxon>Bacteroidales</taxon>
        <taxon>Tannerellaceae</taxon>
        <taxon>Parabacteroides</taxon>
    </lineage>
</organism>
<dbReference type="InterPro" id="IPR050452">
    <property type="entry name" value="Metacaspase"/>
</dbReference>
<dbReference type="EMBL" id="SRYM01000001">
    <property type="protein sequence ID" value="TGY63921.1"/>
    <property type="molecule type" value="Genomic_DNA"/>
</dbReference>
<reference evidence="3 5" key="2">
    <citation type="submission" date="2019-04" db="EMBL/GenBank/DDBJ databases">
        <title>Microbes associate with the intestines of laboratory mice.</title>
        <authorList>
            <person name="Navarre W."/>
            <person name="Wong E."/>
            <person name="Huang K."/>
            <person name="Tropini C."/>
            <person name="Ng K."/>
            <person name="Yu B."/>
        </authorList>
    </citation>
    <scope>NUCLEOTIDE SEQUENCE [LARGE SCALE GENOMIC DNA]</scope>
    <source>
        <strain evidence="3 5">NM39_I3</strain>
    </source>
</reference>
<name>A0A3L7ZTP5_PARDI</name>
<dbReference type="GO" id="GO:0006508">
    <property type="term" value="P:proteolysis"/>
    <property type="evidence" value="ECO:0007669"/>
    <property type="project" value="InterPro"/>
</dbReference>
<dbReference type="EMBL" id="RAYI01000001">
    <property type="protein sequence ID" value="RLT75215.1"/>
    <property type="molecule type" value="Genomic_DNA"/>
</dbReference>
<evidence type="ECO:0000313" key="2">
    <source>
        <dbReference type="EMBL" id="RLT75215.1"/>
    </source>
</evidence>
<accession>A0A3L7ZTP5</accession>
<evidence type="ECO:0000313" key="5">
    <source>
        <dbReference type="Proteomes" id="UP000310032"/>
    </source>
</evidence>
<dbReference type="InterPro" id="IPR011600">
    <property type="entry name" value="Pept_C14_caspase"/>
</dbReference>
<dbReference type="PANTHER" id="PTHR48104:SF30">
    <property type="entry name" value="METACASPASE-1"/>
    <property type="match status" value="1"/>
</dbReference>
<dbReference type="OrthoDB" id="1491023at2"/>